<accession>A0AAN9EEB5</accession>
<name>A0AAN9EEB5_CROPI</name>
<feature type="domain" description="Thioesterase" evidence="19">
    <location>
        <begin position="215"/>
        <end position="289"/>
    </location>
</feature>
<evidence type="ECO:0000256" key="14">
    <source>
        <dbReference type="ARBA" id="ARBA00058205"/>
    </source>
</evidence>
<evidence type="ECO:0000256" key="7">
    <source>
        <dbReference type="ARBA" id="ARBA00022801"/>
    </source>
</evidence>
<keyword evidence="9" id="KW-0443">Lipid metabolism</keyword>
<keyword evidence="11" id="KW-0206">Cytoskeleton</keyword>
<dbReference type="GO" id="GO:0006629">
    <property type="term" value="P:lipid metabolic process"/>
    <property type="evidence" value="ECO:0007669"/>
    <property type="project" value="UniProtKB-KW"/>
</dbReference>
<reference evidence="20 21" key="1">
    <citation type="submission" date="2024-01" db="EMBL/GenBank/DDBJ databases">
        <title>The genomes of 5 underutilized Papilionoideae crops provide insights into root nodulation and disease resistanc.</title>
        <authorList>
            <person name="Yuan L."/>
        </authorList>
    </citation>
    <scope>NUCLEOTIDE SEQUENCE [LARGE SCALE GENOMIC DNA]</scope>
    <source>
        <strain evidence="20">ZHUSHIDOU_FW_LH</strain>
        <tissue evidence="20">Leaf</tissue>
    </source>
</reference>
<keyword evidence="10" id="KW-0496">Mitochondrion</keyword>
<evidence type="ECO:0000259" key="19">
    <source>
        <dbReference type="Pfam" id="PF03061"/>
    </source>
</evidence>
<comment type="function">
    <text evidence="14">Catalyzes the hydrolysis of acyl-CoAs into free fatty acids and coenzyme A (CoASH), regulating their respective intracellular levels. Has acyl-CoA thioesterase activity towards medium (C12) and long-chain (C18) fatty acyl-CoA substrates. Can also hydrolyze 3-hydroxyphenylacetyl-CoA and 3,4-dihydroxyphenylacetyl-CoA (in vitro). May play a role in controlling adaptive thermogenesis.</text>
</comment>
<keyword evidence="7" id="KW-0378">Hydrolase</keyword>
<feature type="domain" description="Thioesterase" evidence="19">
    <location>
        <begin position="60"/>
        <end position="131"/>
    </location>
</feature>
<dbReference type="Pfam" id="PF03061">
    <property type="entry name" value="4HBT"/>
    <property type="match status" value="2"/>
</dbReference>
<dbReference type="PANTHER" id="PTHR21660">
    <property type="entry name" value="THIOESTERASE SUPERFAMILY MEMBER-RELATED"/>
    <property type="match status" value="1"/>
</dbReference>
<dbReference type="CDD" id="cd03443">
    <property type="entry name" value="PaaI_thioesterase"/>
    <property type="match status" value="2"/>
</dbReference>
<dbReference type="EMBL" id="JAYWIO010000006">
    <property type="protein sequence ID" value="KAK7255409.1"/>
    <property type="molecule type" value="Genomic_DNA"/>
</dbReference>
<dbReference type="InterPro" id="IPR029069">
    <property type="entry name" value="HotDog_dom_sf"/>
</dbReference>
<evidence type="ECO:0000256" key="16">
    <source>
        <dbReference type="ARBA" id="ARBA00067273"/>
    </source>
</evidence>
<keyword evidence="6" id="KW-0963">Cytoplasm</keyword>
<dbReference type="AlphaFoldDB" id="A0AAN9EEB5"/>
<evidence type="ECO:0000256" key="1">
    <source>
        <dbReference type="ARBA" id="ARBA00004123"/>
    </source>
</evidence>
<evidence type="ECO:0000313" key="20">
    <source>
        <dbReference type="EMBL" id="KAK7255409.1"/>
    </source>
</evidence>
<evidence type="ECO:0000256" key="8">
    <source>
        <dbReference type="ARBA" id="ARBA00022990"/>
    </source>
</evidence>
<evidence type="ECO:0000256" key="17">
    <source>
        <dbReference type="ARBA" id="ARBA00081533"/>
    </source>
</evidence>
<gene>
    <name evidence="20" type="ORF">RIF29_28818</name>
</gene>
<evidence type="ECO:0000256" key="18">
    <source>
        <dbReference type="ARBA" id="ARBA00083956"/>
    </source>
</evidence>
<evidence type="ECO:0000313" key="21">
    <source>
        <dbReference type="Proteomes" id="UP001372338"/>
    </source>
</evidence>
<evidence type="ECO:0000256" key="10">
    <source>
        <dbReference type="ARBA" id="ARBA00023128"/>
    </source>
</evidence>
<dbReference type="GO" id="GO:0005819">
    <property type="term" value="C:spindle"/>
    <property type="evidence" value="ECO:0007669"/>
    <property type="project" value="UniProtKB-SubCell"/>
</dbReference>
<dbReference type="GO" id="GO:0005739">
    <property type="term" value="C:mitochondrion"/>
    <property type="evidence" value="ECO:0007669"/>
    <property type="project" value="UniProtKB-SubCell"/>
</dbReference>
<evidence type="ECO:0000256" key="5">
    <source>
        <dbReference type="ARBA" id="ARBA00008324"/>
    </source>
</evidence>
<keyword evidence="21" id="KW-1185">Reference proteome</keyword>
<comment type="catalytic activity">
    <reaction evidence="13">
        <text>a fatty acyl-CoA + H2O = a fatty acid + CoA + H(+)</text>
        <dbReference type="Rhea" id="RHEA:16781"/>
        <dbReference type="ChEBI" id="CHEBI:15377"/>
        <dbReference type="ChEBI" id="CHEBI:15378"/>
        <dbReference type="ChEBI" id="CHEBI:28868"/>
        <dbReference type="ChEBI" id="CHEBI:57287"/>
        <dbReference type="ChEBI" id="CHEBI:77636"/>
    </reaction>
    <physiologicalReaction direction="left-to-right" evidence="13">
        <dbReference type="Rhea" id="RHEA:16782"/>
    </physiologicalReaction>
</comment>
<evidence type="ECO:0000256" key="9">
    <source>
        <dbReference type="ARBA" id="ARBA00023098"/>
    </source>
</evidence>
<dbReference type="InterPro" id="IPR006683">
    <property type="entry name" value="Thioestr_dom"/>
</dbReference>
<dbReference type="GO" id="GO:0005634">
    <property type="term" value="C:nucleus"/>
    <property type="evidence" value="ECO:0007669"/>
    <property type="project" value="UniProtKB-SubCell"/>
</dbReference>
<evidence type="ECO:0000256" key="2">
    <source>
        <dbReference type="ARBA" id="ARBA00004173"/>
    </source>
</evidence>
<comment type="subunit">
    <text evidence="15">Homotetramer. Interacts with PCTP.</text>
</comment>
<evidence type="ECO:0000256" key="15">
    <source>
        <dbReference type="ARBA" id="ARBA00064709"/>
    </source>
</evidence>
<comment type="caution">
    <text evidence="20">The sequence shown here is derived from an EMBL/GenBank/DDBJ whole genome shotgun (WGS) entry which is preliminary data.</text>
</comment>
<evidence type="ECO:0000256" key="6">
    <source>
        <dbReference type="ARBA" id="ARBA00022490"/>
    </source>
</evidence>
<dbReference type="PANTHER" id="PTHR21660:SF1">
    <property type="entry name" value="ACYL-COENZYME A THIOESTERASE 13"/>
    <property type="match status" value="1"/>
</dbReference>
<keyword evidence="8" id="KW-0007">Acetylation</keyword>
<dbReference type="InterPro" id="IPR039298">
    <property type="entry name" value="ACOT13"/>
</dbReference>
<evidence type="ECO:0000256" key="4">
    <source>
        <dbReference type="ARBA" id="ARBA00004514"/>
    </source>
</evidence>
<dbReference type="SUPFAM" id="SSF54637">
    <property type="entry name" value="Thioesterase/thiol ester dehydrase-isomerase"/>
    <property type="match status" value="2"/>
</dbReference>
<keyword evidence="12" id="KW-0539">Nucleus</keyword>
<dbReference type="FunFam" id="3.10.129.10:FF:000021">
    <property type="entry name" value="Acyl-coenzyme A thioesterase 13"/>
    <property type="match status" value="2"/>
</dbReference>
<sequence>MDDSTDLEITRRWMKEHADGTIGHEIEASITKGVRVVKELKGFLLCELVIHNGLSDENENWHVGAIATLVDIIGNLAAYSLTPYQVTVDFSISYLSTAKVQEEVEVEAKVIGKKDNMTSVIVQVRKKENAVMVALGKLWFSEVKMKWVQGLEHTPGQMEEPSDLKVILQWIKDIEDGTISHEVEASVTKGLRIAKAHKGFLLCDFIIHNGLSDENGNWHVGAIATSVDFIASCAAYSFTSCHQVTVDFSISYYSTAKVQEEVEVEAKAIGKKDDLTSVIVGVRKKENGELVALGKLWTSAVRRNAIHQESKL</sequence>
<evidence type="ECO:0000256" key="13">
    <source>
        <dbReference type="ARBA" id="ARBA00052976"/>
    </source>
</evidence>
<evidence type="ECO:0000256" key="11">
    <source>
        <dbReference type="ARBA" id="ARBA00023212"/>
    </source>
</evidence>
<dbReference type="GO" id="GO:0005829">
    <property type="term" value="C:cytosol"/>
    <property type="evidence" value="ECO:0007669"/>
    <property type="project" value="UniProtKB-SubCell"/>
</dbReference>
<proteinExistence type="inferred from homology"/>
<comment type="similarity">
    <text evidence="5">Belongs to the thioesterase PaaI family.</text>
</comment>
<dbReference type="GO" id="GO:0047617">
    <property type="term" value="F:fatty acyl-CoA hydrolase activity"/>
    <property type="evidence" value="ECO:0007669"/>
    <property type="project" value="InterPro"/>
</dbReference>
<comment type="subcellular location">
    <subcellularLocation>
        <location evidence="3">Cytoplasm</location>
        <location evidence="3">Cytoskeleton</location>
        <location evidence="3">Spindle</location>
    </subcellularLocation>
    <subcellularLocation>
        <location evidence="4">Cytoplasm</location>
        <location evidence="4">Cytosol</location>
    </subcellularLocation>
    <subcellularLocation>
        <location evidence="2">Mitochondrion</location>
    </subcellularLocation>
    <subcellularLocation>
        <location evidence="1">Nucleus</location>
    </subcellularLocation>
</comment>
<evidence type="ECO:0000256" key="12">
    <source>
        <dbReference type="ARBA" id="ARBA00023242"/>
    </source>
</evidence>
<organism evidence="20 21">
    <name type="scientific">Crotalaria pallida</name>
    <name type="common">Smooth rattlebox</name>
    <name type="synonym">Crotalaria striata</name>
    <dbReference type="NCBI Taxonomy" id="3830"/>
    <lineage>
        <taxon>Eukaryota</taxon>
        <taxon>Viridiplantae</taxon>
        <taxon>Streptophyta</taxon>
        <taxon>Embryophyta</taxon>
        <taxon>Tracheophyta</taxon>
        <taxon>Spermatophyta</taxon>
        <taxon>Magnoliopsida</taxon>
        <taxon>eudicotyledons</taxon>
        <taxon>Gunneridae</taxon>
        <taxon>Pentapetalae</taxon>
        <taxon>rosids</taxon>
        <taxon>fabids</taxon>
        <taxon>Fabales</taxon>
        <taxon>Fabaceae</taxon>
        <taxon>Papilionoideae</taxon>
        <taxon>50 kb inversion clade</taxon>
        <taxon>genistoids sensu lato</taxon>
        <taxon>core genistoids</taxon>
        <taxon>Crotalarieae</taxon>
        <taxon>Crotalaria</taxon>
    </lineage>
</organism>
<dbReference type="Gene3D" id="3.10.129.10">
    <property type="entry name" value="Hotdog Thioesterase"/>
    <property type="match status" value="2"/>
</dbReference>
<dbReference type="Proteomes" id="UP001372338">
    <property type="component" value="Unassembled WGS sequence"/>
</dbReference>
<protein>
    <recommendedName>
        <fullName evidence="16">Acyl-coenzyme A thioesterase 13</fullName>
    </recommendedName>
    <alternativeName>
        <fullName evidence="17">Hotdog-fold thioesterase superfamily member 2</fullName>
    </alternativeName>
    <alternativeName>
        <fullName evidence="18">Thioesterase superfamily member 2</fullName>
    </alternativeName>
</protein>
<evidence type="ECO:0000256" key="3">
    <source>
        <dbReference type="ARBA" id="ARBA00004186"/>
    </source>
</evidence>